<dbReference type="EMBL" id="AMCI01003152">
    <property type="protein sequence ID" value="EJX00969.1"/>
    <property type="molecule type" value="Genomic_DNA"/>
</dbReference>
<feature type="domain" description="HTH cro/C1-type" evidence="3">
    <location>
        <begin position="14"/>
        <end position="67"/>
    </location>
</feature>
<dbReference type="InterPro" id="IPR010982">
    <property type="entry name" value="Lambda_DNA-bd_dom_sf"/>
</dbReference>
<dbReference type="SUPFAM" id="SSF47413">
    <property type="entry name" value="lambda repressor-like DNA-binding domains"/>
    <property type="match status" value="1"/>
</dbReference>
<evidence type="ECO:0000313" key="4">
    <source>
        <dbReference type="EMBL" id="EJX00969.1"/>
    </source>
</evidence>
<dbReference type="Gene3D" id="1.10.260.40">
    <property type="entry name" value="lambda repressor-like DNA-binding domains"/>
    <property type="match status" value="1"/>
</dbReference>
<dbReference type="GO" id="GO:0003677">
    <property type="term" value="F:DNA binding"/>
    <property type="evidence" value="ECO:0007669"/>
    <property type="project" value="InterPro"/>
</dbReference>
<evidence type="ECO:0000256" key="2">
    <source>
        <dbReference type="SAM" id="MobiDB-lite"/>
    </source>
</evidence>
<dbReference type="InterPro" id="IPR001387">
    <property type="entry name" value="Cro/C1-type_HTH"/>
</dbReference>
<feature type="region of interest" description="Disordered" evidence="2">
    <location>
        <begin position="77"/>
        <end position="112"/>
    </location>
</feature>
<dbReference type="AlphaFoldDB" id="J9G297"/>
<dbReference type="CDD" id="cd00093">
    <property type="entry name" value="HTH_XRE"/>
    <property type="match status" value="1"/>
</dbReference>
<feature type="coiled-coil region" evidence="1">
    <location>
        <begin position="121"/>
        <end position="148"/>
    </location>
</feature>
<proteinExistence type="predicted"/>
<organism evidence="4">
    <name type="scientific">gut metagenome</name>
    <dbReference type="NCBI Taxonomy" id="749906"/>
    <lineage>
        <taxon>unclassified sequences</taxon>
        <taxon>metagenomes</taxon>
        <taxon>organismal metagenomes</taxon>
    </lineage>
</organism>
<dbReference type="SMART" id="SM00530">
    <property type="entry name" value="HTH_XRE"/>
    <property type="match status" value="1"/>
</dbReference>
<comment type="caution">
    <text evidence="4">The sequence shown here is derived from an EMBL/GenBank/DDBJ whole genome shotgun (WGS) entry which is preliminary data.</text>
</comment>
<evidence type="ECO:0000256" key="1">
    <source>
        <dbReference type="SAM" id="Coils"/>
    </source>
</evidence>
<name>J9G297_9ZZZZ</name>
<keyword evidence="1" id="KW-0175">Coiled coil</keyword>
<feature type="compositionally biased region" description="Polar residues" evidence="2">
    <location>
        <begin position="99"/>
        <end position="112"/>
    </location>
</feature>
<reference evidence="4" key="1">
    <citation type="journal article" date="2012" name="PLoS ONE">
        <title>Gene sets for utilization of primary and secondary nutrition supplies in the distal gut of endangered iberian lynx.</title>
        <authorList>
            <person name="Alcaide M."/>
            <person name="Messina E."/>
            <person name="Richter M."/>
            <person name="Bargiela R."/>
            <person name="Peplies J."/>
            <person name="Huws S.A."/>
            <person name="Newbold C.J."/>
            <person name="Golyshin P.N."/>
            <person name="Simon M.A."/>
            <person name="Lopez G."/>
            <person name="Yakimov M.M."/>
            <person name="Ferrer M."/>
        </authorList>
    </citation>
    <scope>NUCLEOTIDE SEQUENCE</scope>
</reference>
<dbReference type="PROSITE" id="PS50943">
    <property type="entry name" value="HTH_CROC1"/>
    <property type="match status" value="1"/>
</dbReference>
<gene>
    <name evidence="4" type="ORF">EVA_10930</name>
</gene>
<evidence type="ECO:0000259" key="3">
    <source>
        <dbReference type="PROSITE" id="PS50943"/>
    </source>
</evidence>
<accession>J9G297</accession>
<sequence length="155" mass="17590">MSVTIQPIHIGEAIDNRRQALGINKSELARRINVPQQHINRILSNSSMDTEKLAKISEALEFNFFDLFASVDRRTEASTPTFIPPTPLSEKATSEKVTTETLSSPTSHFETTSPTMKDLTIQMLQEKNRMLEELIESKNRIIDLLEEKLSPRHEG</sequence>
<protein>
    <submittedName>
        <fullName evidence="4">Protein containing Helix-turn-helix type 3 domain protein</fullName>
    </submittedName>
</protein>
<dbReference type="Pfam" id="PF01381">
    <property type="entry name" value="HTH_3"/>
    <property type="match status" value="1"/>
</dbReference>